<dbReference type="InterPro" id="IPR052341">
    <property type="entry name" value="LOG_family_nucleotidases"/>
</dbReference>
<dbReference type="GO" id="GO:0008714">
    <property type="term" value="F:AMP nucleosidase activity"/>
    <property type="evidence" value="ECO:0007669"/>
    <property type="project" value="UniProtKB-EC"/>
</dbReference>
<evidence type="ECO:0000313" key="4">
    <source>
        <dbReference type="Proteomes" id="UP000305848"/>
    </source>
</evidence>
<organism evidence="3 4">
    <name type="scientific">Ilyomonas limi</name>
    <dbReference type="NCBI Taxonomy" id="2575867"/>
    <lineage>
        <taxon>Bacteria</taxon>
        <taxon>Pseudomonadati</taxon>
        <taxon>Bacteroidota</taxon>
        <taxon>Chitinophagia</taxon>
        <taxon>Chitinophagales</taxon>
        <taxon>Chitinophagaceae</taxon>
        <taxon>Ilyomonas</taxon>
    </lineage>
</organism>
<dbReference type="Gene3D" id="3.40.50.450">
    <property type="match status" value="1"/>
</dbReference>
<dbReference type="OrthoDB" id="9801098at2"/>
<proteinExistence type="inferred from homology"/>
<keyword evidence="2" id="KW-0378">Hydrolase</keyword>
<protein>
    <recommendedName>
        <fullName evidence="2">Cytokinin riboside 5'-monophosphate phosphoribohydrolase</fullName>
        <ecNumber evidence="2">3.2.2.n1</ecNumber>
    </recommendedName>
</protein>
<keyword evidence="2" id="KW-0203">Cytokinin biosynthesis</keyword>
<dbReference type="Proteomes" id="UP000305848">
    <property type="component" value="Unassembled WGS sequence"/>
</dbReference>
<dbReference type="InterPro" id="IPR005269">
    <property type="entry name" value="LOG"/>
</dbReference>
<dbReference type="NCBIfam" id="TIGR00730">
    <property type="entry name" value="Rossman fold protein, TIGR00730 family"/>
    <property type="match status" value="1"/>
</dbReference>
<dbReference type="AlphaFoldDB" id="A0A4U3L781"/>
<gene>
    <name evidence="3" type="ORF">FC093_06075</name>
</gene>
<keyword evidence="4" id="KW-1185">Reference proteome</keyword>
<evidence type="ECO:0000256" key="2">
    <source>
        <dbReference type="RuleBase" id="RU363015"/>
    </source>
</evidence>
<reference evidence="3 4" key="1">
    <citation type="submission" date="2019-05" db="EMBL/GenBank/DDBJ databases">
        <title>Panacibacter sp. strain 17mud1-8 Genome sequencing and assembly.</title>
        <authorList>
            <person name="Chhetri G."/>
        </authorList>
    </citation>
    <scope>NUCLEOTIDE SEQUENCE [LARGE SCALE GENOMIC DNA]</scope>
    <source>
        <strain evidence="3 4">17mud1-8</strain>
    </source>
</reference>
<dbReference type="GO" id="GO:0009691">
    <property type="term" value="P:cytokinin biosynthetic process"/>
    <property type="evidence" value="ECO:0007669"/>
    <property type="project" value="UniProtKB-UniRule"/>
</dbReference>
<dbReference type="RefSeq" id="WP_137260854.1">
    <property type="nucleotide sequence ID" value="NZ_SZQL01000003.1"/>
</dbReference>
<dbReference type="PANTHER" id="PTHR43393">
    <property type="entry name" value="CYTOKININ RIBOSIDE 5'-MONOPHOSPHATE PHOSPHORIBOHYDROLASE"/>
    <property type="match status" value="1"/>
</dbReference>
<sequence length="246" mass="28438">MKESERIIPAKEHVYLDGPHSRGYEFVFLLKVMWQFFIGIRKLHFENPCITVFGSARFKENDPYYKAAREFGKRIAQLGFSTMTGGGPGIMEAANRGAFENGGTSIGCNIVLPHEQKENPYLHKSITFDYFFVRKTLLIKYSYAFIILPGGFGTMDEFFETLTLVQTKTITQFPIVLYGKEYYKELMEAIQDMAKRGTISPADMNLVLLTDDIDEAMNHIRTYITTNYKIVPRKRFWLLFENGRRA</sequence>
<comment type="caution">
    <text evidence="3">The sequence shown here is derived from an EMBL/GenBank/DDBJ whole genome shotgun (WGS) entry which is preliminary data.</text>
</comment>
<accession>A0A4U3L781</accession>
<name>A0A4U3L781_9BACT</name>
<comment type="similarity">
    <text evidence="2">Belongs to the LOG family.</text>
</comment>
<dbReference type="GO" id="GO:0005829">
    <property type="term" value="C:cytosol"/>
    <property type="evidence" value="ECO:0007669"/>
    <property type="project" value="TreeGrafter"/>
</dbReference>
<dbReference type="SUPFAM" id="SSF102405">
    <property type="entry name" value="MCP/YpsA-like"/>
    <property type="match status" value="1"/>
</dbReference>
<dbReference type="EC" id="3.2.2.n1" evidence="2"/>
<dbReference type="Pfam" id="PF03641">
    <property type="entry name" value="Lysine_decarbox"/>
    <property type="match status" value="1"/>
</dbReference>
<dbReference type="InterPro" id="IPR031100">
    <property type="entry name" value="LOG_fam"/>
</dbReference>
<evidence type="ECO:0000313" key="3">
    <source>
        <dbReference type="EMBL" id="TKK70309.1"/>
    </source>
</evidence>
<dbReference type="EMBL" id="SZQL01000003">
    <property type="protein sequence ID" value="TKK70309.1"/>
    <property type="molecule type" value="Genomic_DNA"/>
</dbReference>
<dbReference type="PANTHER" id="PTHR43393:SF2">
    <property type="entry name" value="CYTOKININ RIBOSIDE 5'-MONOPHOSPHATE PHOSPHORIBOHYDROLASE"/>
    <property type="match status" value="1"/>
</dbReference>
<evidence type="ECO:0000256" key="1">
    <source>
        <dbReference type="ARBA" id="ARBA00000274"/>
    </source>
</evidence>
<comment type="catalytic activity">
    <reaction evidence="1">
        <text>AMP + H2O = D-ribose 5-phosphate + adenine</text>
        <dbReference type="Rhea" id="RHEA:20129"/>
        <dbReference type="ChEBI" id="CHEBI:15377"/>
        <dbReference type="ChEBI" id="CHEBI:16708"/>
        <dbReference type="ChEBI" id="CHEBI:78346"/>
        <dbReference type="ChEBI" id="CHEBI:456215"/>
        <dbReference type="EC" id="3.2.2.4"/>
    </reaction>
</comment>